<organism evidence="1 2">
    <name type="scientific">Thauera aminoaromatica</name>
    <dbReference type="NCBI Taxonomy" id="164330"/>
    <lineage>
        <taxon>Bacteria</taxon>
        <taxon>Pseudomonadati</taxon>
        <taxon>Pseudomonadota</taxon>
        <taxon>Betaproteobacteria</taxon>
        <taxon>Rhodocyclales</taxon>
        <taxon>Zoogloeaceae</taxon>
        <taxon>Thauera</taxon>
    </lineage>
</organism>
<evidence type="ECO:0000313" key="1">
    <source>
        <dbReference type="EMBL" id="TXH81170.1"/>
    </source>
</evidence>
<comment type="caution">
    <text evidence="1">The sequence shown here is derived from an EMBL/GenBank/DDBJ whole genome shotgun (WGS) entry which is preliminary data.</text>
</comment>
<dbReference type="InterPro" id="IPR010985">
    <property type="entry name" value="Ribbon_hlx_hlx"/>
</dbReference>
<protein>
    <recommendedName>
        <fullName evidence="3">CopG-like ribbon-helix-helix domain-containing protein</fullName>
    </recommendedName>
</protein>
<evidence type="ECO:0008006" key="3">
    <source>
        <dbReference type="Google" id="ProtNLM"/>
    </source>
</evidence>
<evidence type="ECO:0000313" key="2">
    <source>
        <dbReference type="Proteomes" id="UP000321192"/>
    </source>
</evidence>
<sequence>MAYEKTVSVSFRVSPQFKELLVAAAAQEKRSLTNMLEVLLERHCQKVGISVAPAASNNQKNG</sequence>
<name>A0A5C7SBP3_THASP</name>
<accession>A0A5C7SBP3</accession>
<dbReference type="RefSeq" id="WP_276660824.1">
    <property type="nucleotide sequence ID" value="NZ_SSFD01000287.1"/>
</dbReference>
<dbReference type="EMBL" id="SSFD01000287">
    <property type="protein sequence ID" value="TXH81170.1"/>
    <property type="molecule type" value="Genomic_DNA"/>
</dbReference>
<dbReference type="Proteomes" id="UP000321192">
    <property type="component" value="Unassembled WGS sequence"/>
</dbReference>
<proteinExistence type="predicted"/>
<reference evidence="1 2" key="1">
    <citation type="submission" date="2018-09" db="EMBL/GenBank/DDBJ databases">
        <title>Metagenome Assembled Genomes from an Advanced Water Purification Facility.</title>
        <authorList>
            <person name="Stamps B.W."/>
            <person name="Spear J.R."/>
        </authorList>
    </citation>
    <scope>NUCLEOTIDE SEQUENCE [LARGE SCALE GENOMIC DNA]</scope>
    <source>
        <strain evidence="1">Bin_27_1</strain>
    </source>
</reference>
<dbReference type="GO" id="GO:0006355">
    <property type="term" value="P:regulation of DNA-templated transcription"/>
    <property type="evidence" value="ECO:0007669"/>
    <property type="project" value="InterPro"/>
</dbReference>
<dbReference type="AlphaFoldDB" id="A0A5C7SBP3"/>
<dbReference type="SUPFAM" id="SSF47598">
    <property type="entry name" value="Ribbon-helix-helix"/>
    <property type="match status" value="1"/>
</dbReference>
<gene>
    <name evidence="1" type="ORF">E6Q80_17580</name>
</gene>